<evidence type="ECO:0000313" key="2">
    <source>
        <dbReference type="EMBL" id="SHM21988.1"/>
    </source>
</evidence>
<dbReference type="InterPro" id="IPR036518">
    <property type="entry name" value="CobE/GbiG_C_sf"/>
</dbReference>
<dbReference type="EMBL" id="FRCK01000005">
    <property type="protein sequence ID" value="SHM21988.1"/>
    <property type="molecule type" value="Genomic_DNA"/>
</dbReference>
<dbReference type="InterPro" id="IPR002750">
    <property type="entry name" value="CobE/GbiG_C"/>
</dbReference>
<sequence length="135" mass="12918">MGGDAMRVAGFGMNSRATVESLRAALAAAGPAEALAALGGAGLAEALAALPAHAAMVAELARALDLPLIEVASVAGIPTLSQSLGSLATHHTGSVAEAVALAAAGPGARLLAPRATSADRCATCAIVVAWPGAST</sequence>
<dbReference type="Pfam" id="PF01890">
    <property type="entry name" value="CbiG_C"/>
    <property type="match status" value="1"/>
</dbReference>
<protein>
    <submittedName>
        <fullName evidence="2">Cobalt-precorrin 5A hydrolase</fullName>
    </submittedName>
</protein>
<keyword evidence="3" id="KW-1185">Reference proteome</keyword>
<accession>A0A1M7H0Q2</accession>
<dbReference type="GO" id="GO:0009236">
    <property type="term" value="P:cobalamin biosynthetic process"/>
    <property type="evidence" value="ECO:0007669"/>
    <property type="project" value="InterPro"/>
</dbReference>
<dbReference type="AlphaFoldDB" id="A0A1M7H0Q2"/>
<reference evidence="3" key="1">
    <citation type="submission" date="2016-11" db="EMBL/GenBank/DDBJ databases">
        <authorList>
            <person name="Varghese N."/>
            <person name="Submissions S."/>
        </authorList>
    </citation>
    <scope>NUCLEOTIDE SEQUENCE [LARGE SCALE GENOMIC DNA]</scope>
    <source>
        <strain evidence="3">DSM 6637</strain>
    </source>
</reference>
<dbReference type="Proteomes" id="UP000184444">
    <property type="component" value="Unassembled WGS sequence"/>
</dbReference>
<evidence type="ECO:0000259" key="1">
    <source>
        <dbReference type="Pfam" id="PF01890"/>
    </source>
</evidence>
<organism evidence="2 3">
    <name type="scientific">Paracoccus solventivorans</name>
    <dbReference type="NCBI Taxonomy" id="53463"/>
    <lineage>
        <taxon>Bacteria</taxon>
        <taxon>Pseudomonadati</taxon>
        <taxon>Pseudomonadota</taxon>
        <taxon>Alphaproteobacteria</taxon>
        <taxon>Rhodobacterales</taxon>
        <taxon>Paracoccaceae</taxon>
        <taxon>Paracoccus</taxon>
    </lineage>
</organism>
<dbReference type="STRING" id="53463.SAMN05444389_10577"/>
<name>A0A1M7H0Q2_9RHOB</name>
<dbReference type="SUPFAM" id="SSF159664">
    <property type="entry name" value="CobE/GbiG C-terminal domain-like"/>
    <property type="match status" value="1"/>
</dbReference>
<evidence type="ECO:0000313" key="3">
    <source>
        <dbReference type="Proteomes" id="UP000184444"/>
    </source>
</evidence>
<gene>
    <name evidence="2" type="ORF">SAMN05444389_10577</name>
</gene>
<dbReference type="GO" id="GO:0016787">
    <property type="term" value="F:hydrolase activity"/>
    <property type="evidence" value="ECO:0007669"/>
    <property type="project" value="UniProtKB-KW"/>
</dbReference>
<keyword evidence="2" id="KW-0378">Hydrolase</keyword>
<proteinExistence type="predicted"/>
<feature type="domain" description="CobE/GbiG C-terminal" evidence="1">
    <location>
        <begin position="8"/>
        <end position="126"/>
    </location>
</feature>
<dbReference type="Gene3D" id="3.30.420.180">
    <property type="entry name" value="CobE/GbiG C-terminal domain"/>
    <property type="match status" value="1"/>
</dbReference>